<dbReference type="InterPro" id="IPR023576">
    <property type="entry name" value="UbiE/COQ5_MeTrFase_CS"/>
</dbReference>
<keyword evidence="4" id="KW-0150">Chloroplast</keyword>
<dbReference type="Gene3D" id="3.40.50.150">
    <property type="entry name" value="Vaccinia Virus protein VP39"/>
    <property type="match status" value="1"/>
</dbReference>
<dbReference type="GO" id="GO:0052624">
    <property type="term" value="F:2-phytyl-1,4-naphthoquinone methyltransferase activity"/>
    <property type="evidence" value="ECO:0007669"/>
    <property type="project" value="UniProtKB-UniRule"/>
</dbReference>
<evidence type="ECO:0000313" key="6">
    <source>
        <dbReference type="EMBL" id="CAD9206029.1"/>
    </source>
</evidence>
<dbReference type="PANTHER" id="PTHR43591:SF24">
    <property type="entry name" value="2-METHOXY-6-POLYPRENYL-1,4-BENZOQUINOL METHYLASE, MITOCHONDRIAL"/>
    <property type="match status" value="1"/>
</dbReference>
<dbReference type="InterPro" id="IPR032904">
    <property type="entry name" value="MenG"/>
</dbReference>
<accession>A0A7S1X280</accession>
<dbReference type="EMBL" id="HBGG01016116">
    <property type="protein sequence ID" value="CAD9206029.1"/>
    <property type="molecule type" value="Transcribed_RNA"/>
</dbReference>
<dbReference type="HAMAP" id="MF_01982">
    <property type="entry name" value="MenG_phylloquinone_subfam"/>
    <property type="match status" value="1"/>
</dbReference>
<keyword evidence="3 4" id="KW-0949">S-adenosyl-L-methionine</keyword>
<dbReference type="NCBIfam" id="TIGR01934">
    <property type="entry name" value="MenG_MenH_UbiE"/>
    <property type="match status" value="1"/>
</dbReference>
<comment type="similarity">
    <text evidence="4">Belongs to the class I-like SAM-binding methyltransferase superfamily. MenG/UbiE family.</text>
</comment>
<reference evidence="6" key="1">
    <citation type="submission" date="2021-01" db="EMBL/GenBank/DDBJ databases">
        <authorList>
            <person name="Corre E."/>
            <person name="Pelletier E."/>
            <person name="Niang G."/>
            <person name="Scheremetjew M."/>
            <person name="Finn R."/>
            <person name="Kale V."/>
            <person name="Holt S."/>
            <person name="Cochrane G."/>
            <person name="Meng A."/>
            <person name="Brown T."/>
            <person name="Cohen L."/>
        </authorList>
    </citation>
    <scope>NUCLEOTIDE SEQUENCE</scope>
    <source>
        <strain evidence="6">PLY429</strain>
    </source>
</reference>
<evidence type="ECO:0000256" key="2">
    <source>
        <dbReference type="ARBA" id="ARBA00022679"/>
    </source>
</evidence>
<dbReference type="GO" id="GO:0009507">
    <property type="term" value="C:chloroplast"/>
    <property type="evidence" value="ECO:0007669"/>
    <property type="project" value="UniProtKB-SubCell"/>
</dbReference>
<dbReference type="AlphaFoldDB" id="A0A7S1X280"/>
<dbReference type="GO" id="GO:0042372">
    <property type="term" value="P:phylloquinone biosynthetic process"/>
    <property type="evidence" value="ECO:0007669"/>
    <property type="project" value="UniProtKB-UniRule"/>
</dbReference>
<dbReference type="PROSITE" id="PS01183">
    <property type="entry name" value="UBIE_1"/>
    <property type="match status" value="1"/>
</dbReference>
<name>A0A7S1X280_9CHLO</name>
<protein>
    <recommendedName>
        <fullName evidence="4">2-phytyl-1,4-beta-naphthoquinone methyltransferase, chloroplastic</fullName>
        <ecNumber evidence="4">2.1.1.329</ecNumber>
    </recommendedName>
    <alternativeName>
        <fullName evidence="4">Demethylphylloquinone methyltransferase</fullName>
    </alternativeName>
    <alternativeName>
        <fullName evidence="4">Menaquinone biosynthesis methyltransferase ubiE-like protein</fullName>
    </alternativeName>
</protein>
<dbReference type="NCBIfam" id="NF001244">
    <property type="entry name" value="PRK00216.1-5"/>
    <property type="match status" value="1"/>
</dbReference>
<dbReference type="PROSITE" id="PS51608">
    <property type="entry name" value="SAM_MT_UBIE"/>
    <property type="match status" value="1"/>
</dbReference>
<dbReference type="EC" id="2.1.1.329" evidence="4"/>
<gene>
    <name evidence="4" type="primary">MENG</name>
    <name evidence="6" type="ORF">TCHU04912_LOCUS8265</name>
</gene>
<keyword evidence="4" id="KW-0934">Plastid</keyword>
<sequence>MGISTLTVRLHRGTAPTPGGGAPRLRSPIAPPRIRSSPPHSAVRAGTSSPGPTGAFEEGTKGEARQKLFNEIAPVYDQLNNLLSLGQHHIWKRMAVKWAGARAGGTALDICCGSGDIAFLLAEAVGSGGRVVGLDFAQNMLDDAARRQSKLPPTPRRSNNMSWVQGDAMAMPFDDCSFDAATMGYGLRNVSDIPATLGDLERVLKPGAKAAILDFNNADEDSVADAVQDWALANVVVPAADMYGLRDEYAYLRPSIKNFPSGREQERLALSAGFAAAKHYEISFGLMGILVVTKRA</sequence>
<comment type="subcellular location">
    <subcellularLocation>
        <location evidence="4">Plastid</location>
        <location evidence="4">Chloroplast</location>
    </subcellularLocation>
</comment>
<dbReference type="CDD" id="cd02440">
    <property type="entry name" value="AdoMet_MTases"/>
    <property type="match status" value="1"/>
</dbReference>
<feature type="region of interest" description="Disordered" evidence="5">
    <location>
        <begin position="1"/>
        <end position="58"/>
    </location>
</feature>
<dbReference type="InterPro" id="IPR029063">
    <property type="entry name" value="SAM-dependent_MTases_sf"/>
</dbReference>
<dbReference type="Pfam" id="PF01209">
    <property type="entry name" value="Ubie_methyltran"/>
    <property type="match status" value="1"/>
</dbReference>
<keyword evidence="1 4" id="KW-0489">Methyltransferase</keyword>
<dbReference type="GO" id="GO:0032259">
    <property type="term" value="P:methylation"/>
    <property type="evidence" value="ECO:0007669"/>
    <property type="project" value="UniProtKB-KW"/>
</dbReference>
<feature type="compositionally biased region" description="Low complexity" evidence="5">
    <location>
        <begin position="13"/>
        <end position="42"/>
    </location>
</feature>
<evidence type="ECO:0000256" key="1">
    <source>
        <dbReference type="ARBA" id="ARBA00022603"/>
    </source>
</evidence>
<comment type="function">
    <text evidence="4">Involved in the biosynthesis of phylloquinone (vitamin K1). Methyltransferase required for the conversion of 2-phytyl-1,4-beta-naphthoquinol to phylloquinol.</text>
</comment>
<proteinExistence type="inferred from homology"/>
<evidence type="ECO:0000256" key="4">
    <source>
        <dbReference type="HAMAP-Rule" id="MF_03192"/>
    </source>
</evidence>
<comment type="catalytic activity">
    <reaction evidence="4">
        <text>demethylphylloquinol + S-adenosyl-L-methionine = phylloquinol + S-adenosyl-L-homocysteine + H(+)</text>
        <dbReference type="Rhea" id="RHEA:40551"/>
        <dbReference type="ChEBI" id="CHEBI:15378"/>
        <dbReference type="ChEBI" id="CHEBI:28433"/>
        <dbReference type="ChEBI" id="CHEBI:57856"/>
        <dbReference type="ChEBI" id="CHEBI:59789"/>
        <dbReference type="ChEBI" id="CHEBI:87844"/>
        <dbReference type="EC" id="2.1.1.329"/>
    </reaction>
</comment>
<dbReference type="PANTHER" id="PTHR43591">
    <property type="entry name" value="METHYLTRANSFERASE"/>
    <property type="match status" value="1"/>
</dbReference>
<dbReference type="InterPro" id="IPR004033">
    <property type="entry name" value="UbiE/COQ5_MeTrFase"/>
</dbReference>
<dbReference type="HAMAP" id="MF_01813">
    <property type="entry name" value="MenG_UbiE_methyltr"/>
    <property type="match status" value="1"/>
</dbReference>
<organism evidence="6">
    <name type="scientific">Tetraselmis chuii</name>
    <dbReference type="NCBI Taxonomy" id="63592"/>
    <lineage>
        <taxon>Eukaryota</taxon>
        <taxon>Viridiplantae</taxon>
        <taxon>Chlorophyta</taxon>
        <taxon>core chlorophytes</taxon>
        <taxon>Chlorodendrophyceae</taxon>
        <taxon>Chlorodendrales</taxon>
        <taxon>Chlorodendraceae</taxon>
        <taxon>Tetraselmis</taxon>
    </lineage>
</organism>
<evidence type="ECO:0000256" key="3">
    <source>
        <dbReference type="ARBA" id="ARBA00022691"/>
    </source>
</evidence>
<evidence type="ECO:0000256" key="5">
    <source>
        <dbReference type="SAM" id="MobiDB-lite"/>
    </source>
</evidence>
<dbReference type="SUPFAM" id="SSF53335">
    <property type="entry name" value="S-adenosyl-L-methionine-dependent methyltransferases"/>
    <property type="match status" value="1"/>
</dbReference>
<keyword evidence="2 4" id="KW-0808">Transferase</keyword>